<evidence type="ECO:0000313" key="3">
    <source>
        <dbReference type="Proteomes" id="UP000029879"/>
    </source>
</evidence>
<dbReference type="CDD" id="cd00093">
    <property type="entry name" value="HTH_XRE"/>
    <property type="match status" value="1"/>
</dbReference>
<dbReference type="EMBL" id="JRQI01000007">
    <property type="protein sequence ID" value="KGK59233.1"/>
    <property type="molecule type" value="Genomic_DNA"/>
</dbReference>
<dbReference type="GO" id="GO:0003677">
    <property type="term" value="F:DNA binding"/>
    <property type="evidence" value="ECO:0007669"/>
    <property type="project" value="InterPro"/>
</dbReference>
<evidence type="ECO:0000313" key="2">
    <source>
        <dbReference type="EMBL" id="KGK59233.1"/>
    </source>
</evidence>
<dbReference type="InterPro" id="IPR001387">
    <property type="entry name" value="Cro/C1-type_HTH"/>
</dbReference>
<dbReference type="PROSITE" id="PS50943">
    <property type="entry name" value="HTH_CROC1"/>
    <property type="match status" value="1"/>
</dbReference>
<reference evidence="2 3" key="1">
    <citation type="submission" date="2014-10" db="EMBL/GenBank/DDBJ databases">
        <title>Genome sequence of a Xanthomonas strain that is pathogenic on beans.</title>
        <authorList>
            <person name="Aritua V."/>
            <person name="Sapp M."/>
            <person name="Harrison J."/>
            <person name="Smith J."/>
            <person name="Studholme D."/>
        </authorList>
    </citation>
    <scope>NUCLEOTIDE SEQUENCE [LARGE SCALE GENOMIC DNA]</scope>
    <source>
        <strain evidence="2 3">Nyagatare</strain>
    </source>
</reference>
<dbReference type="AlphaFoldDB" id="A0AB34PDI3"/>
<proteinExistence type="predicted"/>
<organism evidence="2 3">
    <name type="scientific">Xanthomonas cannabis pv. phaseoli</name>
    <dbReference type="NCBI Taxonomy" id="1885902"/>
    <lineage>
        <taxon>Bacteria</taxon>
        <taxon>Pseudomonadati</taxon>
        <taxon>Pseudomonadota</taxon>
        <taxon>Gammaproteobacteria</taxon>
        <taxon>Lysobacterales</taxon>
        <taxon>Lysobacteraceae</taxon>
        <taxon>Xanthomonas</taxon>
    </lineage>
</organism>
<accession>A0AB34PDI3</accession>
<dbReference type="Proteomes" id="UP000029879">
    <property type="component" value="Unassembled WGS sequence"/>
</dbReference>
<evidence type="ECO:0000259" key="1">
    <source>
        <dbReference type="PROSITE" id="PS50943"/>
    </source>
</evidence>
<comment type="caution">
    <text evidence="2">The sequence shown here is derived from an EMBL/GenBank/DDBJ whole genome shotgun (WGS) entry which is preliminary data.</text>
</comment>
<name>A0AB34PDI3_9XANT</name>
<dbReference type="SUPFAM" id="SSF47413">
    <property type="entry name" value="lambda repressor-like DNA-binding domains"/>
    <property type="match status" value="1"/>
</dbReference>
<dbReference type="InterPro" id="IPR010982">
    <property type="entry name" value="Lambda_DNA-bd_dom_sf"/>
</dbReference>
<dbReference type="RefSeq" id="WP_047693307.1">
    <property type="nucleotide sequence ID" value="NZ_KN265462.1"/>
</dbReference>
<feature type="domain" description="HTH cro/C1-type" evidence="1">
    <location>
        <begin position="14"/>
        <end position="72"/>
    </location>
</feature>
<sequence length="116" mass="12982">MADKEQAAIYGRRLREGRALRDVSLESLGVAVGLDVSGASARLSRYENGIHQPKLGLQRLLARALQLPLAYFYAENDALAQLISDFGRKDEPELLPIVIVKKKRSRPGKATQRRKR</sequence>
<dbReference type="Gene3D" id="1.10.260.40">
    <property type="entry name" value="lambda repressor-like DNA-binding domains"/>
    <property type="match status" value="1"/>
</dbReference>
<protein>
    <recommendedName>
        <fullName evidence="1">HTH cro/C1-type domain-containing protein</fullName>
    </recommendedName>
</protein>
<dbReference type="SMART" id="SM00530">
    <property type="entry name" value="HTH_XRE"/>
    <property type="match status" value="1"/>
</dbReference>
<gene>
    <name evidence="2" type="ORF">NC00_02555</name>
</gene>